<accession>A0ACB9F374</accession>
<evidence type="ECO:0000313" key="1">
    <source>
        <dbReference type="EMBL" id="KAI3765689.1"/>
    </source>
</evidence>
<proteinExistence type="predicted"/>
<protein>
    <submittedName>
        <fullName evidence="1">Uncharacterized protein</fullName>
    </submittedName>
</protein>
<reference evidence="2" key="1">
    <citation type="journal article" date="2022" name="Mol. Ecol. Resour.">
        <title>The genomes of chicory, endive, great burdock and yacon provide insights into Asteraceae palaeo-polyploidization history and plant inulin production.</title>
        <authorList>
            <person name="Fan W."/>
            <person name="Wang S."/>
            <person name="Wang H."/>
            <person name="Wang A."/>
            <person name="Jiang F."/>
            <person name="Liu H."/>
            <person name="Zhao H."/>
            <person name="Xu D."/>
            <person name="Zhang Y."/>
        </authorList>
    </citation>
    <scope>NUCLEOTIDE SEQUENCE [LARGE SCALE GENOMIC DNA]</scope>
    <source>
        <strain evidence="2">cv. Punajuju</strain>
    </source>
</reference>
<sequence length="538" mass="60623">MTTIVSLNSSFKLVVDENIPRRRPNRASEFVKRYNPIKQKTTNAVRSNFQLESSIAKTSLSRQMEHLVSYVERGSVENALQLFNGMNKRSSFVWNLVIRALTNNGYFEEALDLYHQMCIEGVQPDKFTFPFVIKACGGCLDLVGGQKVHSNLFKVGLDSDLHVSNSLISMYAKVGHIRSAENVFDEMPVRDLVSWNSMINGYIFVNDGLTSLTFVSKMQQSNIQPDRFTLVSALNASSLLRSLPNGKQIHAIIIKTKFESNEMIQTSLLDMYAKCDGIHYAEKFFNTISPRHVAAWNAMIRGYTLNNQPLESFSCLTKMQENRINPDIISLINFLPSCSHLQSTFSGKAVHGYAIRMGFLPHIVLETALIDMYGKCGNPNLSEIIFNRMDQRNLISRNTMIDADVKNGQYQNALKIFHEIWYDGFKPDATTITVILDAISDIAGLREGKPIHGYIVKTGVYSNTFVLNSLVYMYAKCGDLDSGRVIFDRISTKDVVSWNTIILANGLHGFGEISTGQIFDGMSTFEENRWVDHGGSQW</sequence>
<reference evidence="1 2" key="2">
    <citation type="journal article" date="2022" name="Mol. Ecol. Resour.">
        <title>The genomes of chicory, endive, great burdock and yacon provide insights into Asteraceae paleo-polyploidization history and plant inulin production.</title>
        <authorList>
            <person name="Fan W."/>
            <person name="Wang S."/>
            <person name="Wang H."/>
            <person name="Wang A."/>
            <person name="Jiang F."/>
            <person name="Liu H."/>
            <person name="Zhao H."/>
            <person name="Xu D."/>
            <person name="Zhang Y."/>
        </authorList>
    </citation>
    <scope>NUCLEOTIDE SEQUENCE [LARGE SCALE GENOMIC DNA]</scope>
    <source>
        <strain evidence="2">cv. Punajuju</strain>
        <tissue evidence="1">Leaves</tissue>
    </source>
</reference>
<comment type="caution">
    <text evidence="1">The sequence shown here is derived from an EMBL/GenBank/DDBJ whole genome shotgun (WGS) entry which is preliminary data.</text>
</comment>
<dbReference type="EMBL" id="CM042011">
    <property type="protein sequence ID" value="KAI3765689.1"/>
    <property type="molecule type" value="Genomic_DNA"/>
</dbReference>
<dbReference type="Proteomes" id="UP001055811">
    <property type="component" value="Linkage Group LG03"/>
</dbReference>
<name>A0ACB9F374_CICIN</name>
<evidence type="ECO:0000313" key="2">
    <source>
        <dbReference type="Proteomes" id="UP001055811"/>
    </source>
</evidence>
<keyword evidence="2" id="KW-1185">Reference proteome</keyword>
<gene>
    <name evidence="1" type="ORF">L2E82_15731</name>
</gene>
<organism evidence="1 2">
    <name type="scientific">Cichorium intybus</name>
    <name type="common">Chicory</name>
    <dbReference type="NCBI Taxonomy" id="13427"/>
    <lineage>
        <taxon>Eukaryota</taxon>
        <taxon>Viridiplantae</taxon>
        <taxon>Streptophyta</taxon>
        <taxon>Embryophyta</taxon>
        <taxon>Tracheophyta</taxon>
        <taxon>Spermatophyta</taxon>
        <taxon>Magnoliopsida</taxon>
        <taxon>eudicotyledons</taxon>
        <taxon>Gunneridae</taxon>
        <taxon>Pentapetalae</taxon>
        <taxon>asterids</taxon>
        <taxon>campanulids</taxon>
        <taxon>Asterales</taxon>
        <taxon>Asteraceae</taxon>
        <taxon>Cichorioideae</taxon>
        <taxon>Cichorieae</taxon>
        <taxon>Cichoriinae</taxon>
        <taxon>Cichorium</taxon>
    </lineage>
</organism>